<keyword evidence="3" id="KW-1185">Reference proteome</keyword>
<dbReference type="RefSeq" id="WP_343336953.1">
    <property type="nucleotide sequence ID" value="NZ_CP154622.1"/>
</dbReference>
<evidence type="ECO:0000313" key="2">
    <source>
        <dbReference type="EMBL" id="XAM41789.1"/>
    </source>
</evidence>
<gene>
    <name evidence="2" type="ORF">TPELB_21020</name>
</gene>
<feature type="transmembrane region" description="Helical" evidence="1">
    <location>
        <begin position="33"/>
        <end position="51"/>
    </location>
</feature>
<proteinExistence type="predicted"/>
<organism evidence="2 3">
    <name type="scientific">Terrisporobacter petrolearius</name>
    <dbReference type="NCBI Taxonomy" id="1460447"/>
    <lineage>
        <taxon>Bacteria</taxon>
        <taxon>Bacillati</taxon>
        <taxon>Bacillota</taxon>
        <taxon>Clostridia</taxon>
        <taxon>Peptostreptococcales</taxon>
        <taxon>Peptostreptococcaceae</taxon>
        <taxon>Terrisporobacter</taxon>
    </lineage>
</organism>
<sequence length="59" mass="6642">MSKCKYPKCNKEISVGEKYCKHHQHKAEQIKKGIYKAVSLAGGGIAYIFIFNNKPPTKS</sequence>
<reference evidence="2 3" key="1">
    <citation type="submission" date="2024-04" db="EMBL/GenBank/DDBJ databases">
        <title>Isolation and characterization of novel acetogenic strains of the genera Terrisporobacter and Acetoanaerobium.</title>
        <authorList>
            <person name="Boeer T."/>
            <person name="Schueler M.A."/>
            <person name="Lueschen A."/>
            <person name="Eysell L."/>
            <person name="Droege J."/>
            <person name="Heinemann M."/>
            <person name="Engelhardt L."/>
            <person name="Basen M."/>
            <person name="Daniel R."/>
        </authorList>
    </citation>
    <scope>NUCLEOTIDE SEQUENCE [LARGE SCALE GENOMIC DNA]</scope>
    <source>
        <strain evidence="2 3">ELB</strain>
    </source>
</reference>
<keyword evidence="1" id="KW-0472">Membrane</keyword>
<evidence type="ECO:0000313" key="3">
    <source>
        <dbReference type="Proteomes" id="UP001477947"/>
    </source>
</evidence>
<dbReference type="EMBL" id="CP154622">
    <property type="protein sequence ID" value="XAM41789.1"/>
    <property type="molecule type" value="Genomic_DNA"/>
</dbReference>
<keyword evidence="1" id="KW-1133">Transmembrane helix</keyword>
<accession>A0ABZ3FGC5</accession>
<dbReference type="Proteomes" id="UP001477947">
    <property type="component" value="Chromosome"/>
</dbReference>
<protein>
    <submittedName>
        <fullName evidence="2">Uncharacterized protein</fullName>
    </submittedName>
</protein>
<evidence type="ECO:0000256" key="1">
    <source>
        <dbReference type="SAM" id="Phobius"/>
    </source>
</evidence>
<keyword evidence="1" id="KW-0812">Transmembrane</keyword>
<name>A0ABZ3FGC5_9FIRM</name>